<protein>
    <submittedName>
        <fullName evidence="1">Uncharacterized protein</fullName>
    </submittedName>
</protein>
<sequence>MNFYIFALLPRCTPPSASASPFSTRHHVNPRRPPVNDYEIVSEPMAAGFDESDPLVSSEHQDGGGPLHPYDASCRYICWWSVVLVSKGHGSAETLPLDGRCLSMEWSSRCPPHQQTSLNLSMITYLKLRAWKGKVSTSSAEAEYWYPSDYM</sequence>
<name>A0AAD6UFN6_9AGAR</name>
<accession>A0AAD6UFN6</accession>
<dbReference type="Proteomes" id="UP001222325">
    <property type="component" value="Unassembled WGS sequence"/>
</dbReference>
<comment type="caution">
    <text evidence="1">The sequence shown here is derived from an EMBL/GenBank/DDBJ whole genome shotgun (WGS) entry which is preliminary data.</text>
</comment>
<organism evidence="1 2">
    <name type="scientific">Mycena belliarum</name>
    <dbReference type="NCBI Taxonomy" id="1033014"/>
    <lineage>
        <taxon>Eukaryota</taxon>
        <taxon>Fungi</taxon>
        <taxon>Dikarya</taxon>
        <taxon>Basidiomycota</taxon>
        <taxon>Agaricomycotina</taxon>
        <taxon>Agaricomycetes</taxon>
        <taxon>Agaricomycetidae</taxon>
        <taxon>Agaricales</taxon>
        <taxon>Marasmiineae</taxon>
        <taxon>Mycenaceae</taxon>
        <taxon>Mycena</taxon>
    </lineage>
</organism>
<proteinExistence type="predicted"/>
<dbReference type="EMBL" id="JARJCN010000008">
    <property type="protein sequence ID" value="KAJ7098729.1"/>
    <property type="molecule type" value="Genomic_DNA"/>
</dbReference>
<gene>
    <name evidence="1" type="ORF">B0H15DRAFT_821978</name>
</gene>
<keyword evidence="2" id="KW-1185">Reference proteome</keyword>
<evidence type="ECO:0000313" key="2">
    <source>
        <dbReference type="Proteomes" id="UP001222325"/>
    </source>
</evidence>
<reference evidence="1" key="1">
    <citation type="submission" date="2023-03" db="EMBL/GenBank/DDBJ databases">
        <title>Massive genome expansion in bonnet fungi (Mycena s.s.) driven by repeated elements and novel gene families across ecological guilds.</title>
        <authorList>
            <consortium name="Lawrence Berkeley National Laboratory"/>
            <person name="Harder C.B."/>
            <person name="Miyauchi S."/>
            <person name="Viragh M."/>
            <person name="Kuo A."/>
            <person name="Thoen E."/>
            <person name="Andreopoulos B."/>
            <person name="Lu D."/>
            <person name="Skrede I."/>
            <person name="Drula E."/>
            <person name="Henrissat B."/>
            <person name="Morin E."/>
            <person name="Kohler A."/>
            <person name="Barry K."/>
            <person name="LaButti K."/>
            <person name="Morin E."/>
            <person name="Salamov A."/>
            <person name="Lipzen A."/>
            <person name="Mereny Z."/>
            <person name="Hegedus B."/>
            <person name="Baldrian P."/>
            <person name="Stursova M."/>
            <person name="Weitz H."/>
            <person name="Taylor A."/>
            <person name="Grigoriev I.V."/>
            <person name="Nagy L.G."/>
            <person name="Martin F."/>
            <person name="Kauserud H."/>
        </authorList>
    </citation>
    <scope>NUCLEOTIDE SEQUENCE</scope>
    <source>
        <strain evidence="1">CBHHK173m</strain>
    </source>
</reference>
<dbReference type="AlphaFoldDB" id="A0AAD6UFN6"/>
<evidence type="ECO:0000313" key="1">
    <source>
        <dbReference type="EMBL" id="KAJ7098729.1"/>
    </source>
</evidence>